<dbReference type="EMBL" id="JAJEPU010000036">
    <property type="protein sequence ID" value="MCC2165457.1"/>
    <property type="molecule type" value="Genomic_DNA"/>
</dbReference>
<keyword evidence="10" id="KW-0220">Diaminopimelate biosynthesis</keyword>
<dbReference type="Proteomes" id="UP001198962">
    <property type="component" value="Unassembled WGS sequence"/>
</dbReference>
<organism evidence="17 18">
    <name type="scientific">Brotaphodocola catenula</name>
    <dbReference type="NCBI Taxonomy" id="2885361"/>
    <lineage>
        <taxon>Bacteria</taxon>
        <taxon>Bacillati</taxon>
        <taxon>Bacillota</taxon>
        <taxon>Clostridia</taxon>
        <taxon>Lachnospirales</taxon>
        <taxon>Lachnospiraceae</taxon>
        <taxon>Brotaphodocola</taxon>
    </lineage>
</organism>
<keyword evidence="9 13" id="KW-0067">ATP-binding</keyword>
<evidence type="ECO:0000313" key="17">
    <source>
        <dbReference type="EMBL" id="MCC2165457.1"/>
    </source>
</evidence>
<evidence type="ECO:0000256" key="13">
    <source>
        <dbReference type="PIRSR" id="PIRSR000726-1"/>
    </source>
</evidence>
<evidence type="ECO:0000256" key="11">
    <source>
        <dbReference type="ARBA" id="ARBA00023154"/>
    </source>
</evidence>
<evidence type="ECO:0000256" key="12">
    <source>
        <dbReference type="ARBA" id="ARBA00047872"/>
    </source>
</evidence>
<comment type="caution">
    <text evidence="17">The sequence shown here is derived from an EMBL/GenBank/DDBJ whole genome shotgun (WGS) entry which is preliminary data.</text>
</comment>
<sequence length="439" mass="48795">MKKVVKFGGSSLASARQFKKVGDIIRADKTRRYVVPSAPGKRNSKDEKVTDMLYTCYEAASTGGAYKKILERIKERYQEIIDGLDLNLNLDHEFDTIEQNFVKGIGRDYAASRGEYLNGIVMANYLGYEFIDSAEVIFFDENGNFESELTNKELSERLEHVERAVIPGFYGSKHDGTIKTFSRGGSDVTGSIVARAIHADLYENWTDVSGFLVADPRIVEDPAVIETITYKELRELSYMGAGVLHEDAIFPVRREGIPINIRNTNKPEDKGTLIVESTCRKPHYTITGIAGKKGFCAINIEKAMMNAEVGFGRKVLQVFEKYGISFEHMPSGIDTMTIMVHQSEFEEYEQSVIAGIHRAVEPDSVELEADLALIAVVGRGMKATRGTAGRIFSALAHARVNVKMIDQGSSELNIIIGVKNADFETAIKAIYDIFILAEI</sequence>
<dbReference type="InterPro" id="IPR018042">
    <property type="entry name" value="Aspartate_kinase_CS"/>
</dbReference>
<accession>A0AAE3AT19</accession>
<dbReference type="PANTHER" id="PTHR21499">
    <property type="entry name" value="ASPARTATE KINASE"/>
    <property type="match status" value="1"/>
</dbReference>
<dbReference type="GO" id="GO:0004072">
    <property type="term" value="F:aspartate kinase activity"/>
    <property type="evidence" value="ECO:0007669"/>
    <property type="project" value="UniProtKB-EC"/>
</dbReference>
<keyword evidence="18" id="KW-1185">Reference proteome</keyword>
<dbReference type="NCBIfam" id="TIGR00657">
    <property type="entry name" value="asp_kinases"/>
    <property type="match status" value="1"/>
</dbReference>
<dbReference type="PANTHER" id="PTHR21499:SF67">
    <property type="entry name" value="ASPARTOKINASE 3"/>
    <property type="match status" value="1"/>
</dbReference>
<dbReference type="GO" id="GO:0009090">
    <property type="term" value="P:homoserine biosynthetic process"/>
    <property type="evidence" value="ECO:0007669"/>
    <property type="project" value="TreeGrafter"/>
</dbReference>
<comment type="similarity">
    <text evidence="5 14">Belongs to the aspartokinase family.</text>
</comment>
<feature type="binding site" evidence="13">
    <location>
        <position position="50"/>
    </location>
    <ligand>
        <name>substrate</name>
    </ligand>
</feature>
<comment type="function">
    <text evidence="1">Catalyzes the phosphorylation of the beta-carboxyl group of aspartic acid with ATP to yield 4-phospho-L-aspartate, which is involved in the branched biosynthetic pathway leading to the biosynthesis of amino acids threonine, isoleucine and methionine.</text>
</comment>
<evidence type="ECO:0000256" key="1">
    <source>
        <dbReference type="ARBA" id="ARBA00003121"/>
    </source>
</evidence>
<dbReference type="SUPFAM" id="SSF55021">
    <property type="entry name" value="ACT-like"/>
    <property type="match status" value="2"/>
</dbReference>
<feature type="domain" description="ACT" evidence="16">
    <location>
        <begin position="376"/>
        <end position="439"/>
    </location>
</feature>
<keyword evidence="11" id="KW-0457">Lysine biosynthesis</keyword>
<evidence type="ECO:0000256" key="10">
    <source>
        <dbReference type="ARBA" id="ARBA00022915"/>
    </source>
</evidence>
<dbReference type="InterPro" id="IPR001341">
    <property type="entry name" value="Asp_kinase"/>
</dbReference>
<proteinExistence type="inferred from homology"/>
<dbReference type="CDD" id="cd04911">
    <property type="entry name" value="ACT_AKiii-YclM-BS_1"/>
    <property type="match status" value="1"/>
</dbReference>
<feature type="binding site" evidence="13">
    <location>
        <begin position="206"/>
        <end position="207"/>
    </location>
    <ligand>
        <name>ATP</name>
        <dbReference type="ChEBI" id="CHEBI:30616"/>
    </ligand>
</feature>
<dbReference type="NCBIfam" id="NF006540">
    <property type="entry name" value="PRK09034.1"/>
    <property type="match status" value="1"/>
</dbReference>
<dbReference type="InterPro" id="IPR001048">
    <property type="entry name" value="Asp/Glu/Uridylate_kinase"/>
</dbReference>
<feature type="binding site" evidence="13">
    <location>
        <position position="217"/>
    </location>
    <ligand>
        <name>ATP</name>
        <dbReference type="ChEBI" id="CHEBI:30616"/>
    </ligand>
</feature>
<dbReference type="AlphaFoldDB" id="A0AAE3AT19"/>
<evidence type="ECO:0000256" key="8">
    <source>
        <dbReference type="ARBA" id="ARBA00022777"/>
    </source>
</evidence>
<feature type="binding site" evidence="13">
    <location>
        <begin position="6"/>
        <end position="9"/>
    </location>
    <ligand>
        <name>ATP</name>
        <dbReference type="ChEBI" id="CHEBI:30616"/>
    </ligand>
</feature>
<dbReference type="InterPro" id="IPR036393">
    <property type="entry name" value="AceGlu_kinase-like_sf"/>
</dbReference>
<evidence type="ECO:0000313" key="18">
    <source>
        <dbReference type="Proteomes" id="UP001198962"/>
    </source>
</evidence>
<dbReference type="InterPro" id="IPR002912">
    <property type="entry name" value="ACT_dom"/>
</dbReference>
<keyword evidence="6 14" id="KW-0808">Transferase</keyword>
<evidence type="ECO:0000256" key="4">
    <source>
        <dbReference type="ARBA" id="ARBA00005139"/>
    </source>
</evidence>
<evidence type="ECO:0000256" key="3">
    <source>
        <dbReference type="ARBA" id="ARBA00004986"/>
    </source>
</evidence>
<evidence type="ECO:0000256" key="5">
    <source>
        <dbReference type="ARBA" id="ARBA00010122"/>
    </source>
</evidence>
<dbReference type="GO" id="GO:0005829">
    <property type="term" value="C:cytosol"/>
    <property type="evidence" value="ECO:0007669"/>
    <property type="project" value="TreeGrafter"/>
</dbReference>
<evidence type="ECO:0000256" key="6">
    <source>
        <dbReference type="ARBA" id="ARBA00022679"/>
    </source>
</evidence>
<dbReference type="Pfam" id="PF22468">
    <property type="entry name" value="ACT_9"/>
    <property type="match status" value="1"/>
</dbReference>
<dbReference type="PROSITE" id="PS00324">
    <property type="entry name" value="ASPARTOKINASE"/>
    <property type="match status" value="1"/>
</dbReference>
<dbReference type="CDD" id="cd04916">
    <property type="entry name" value="ACT_AKiii-YclM-BS_2"/>
    <property type="match status" value="1"/>
</dbReference>
<evidence type="ECO:0000256" key="14">
    <source>
        <dbReference type="RuleBase" id="RU003448"/>
    </source>
</evidence>
<dbReference type="GO" id="GO:0005524">
    <property type="term" value="F:ATP binding"/>
    <property type="evidence" value="ECO:0007669"/>
    <property type="project" value="UniProtKB-KW"/>
</dbReference>
<keyword evidence="15" id="KW-0028">Amino-acid biosynthesis</keyword>
<dbReference type="EC" id="2.7.2.4" evidence="14"/>
<comment type="pathway">
    <text evidence="4 15">Amino-acid biosynthesis; L-threonine biosynthesis; L-threonine from L-aspartate: step 1/5.</text>
</comment>
<dbReference type="PROSITE" id="PS51671">
    <property type="entry name" value="ACT"/>
    <property type="match status" value="1"/>
</dbReference>
<dbReference type="Pfam" id="PF00696">
    <property type="entry name" value="AA_kinase"/>
    <property type="match status" value="1"/>
</dbReference>
<dbReference type="Gene3D" id="3.30.2130.10">
    <property type="entry name" value="VC0802-like"/>
    <property type="match status" value="1"/>
</dbReference>
<gene>
    <name evidence="17" type="ORF">LKD32_11350</name>
</gene>
<dbReference type="SUPFAM" id="SSF53633">
    <property type="entry name" value="Carbamate kinase-like"/>
    <property type="match status" value="1"/>
</dbReference>
<dbReference type="InterPro" id="IPR054352">
    <property type="entry name" value="ACT_Aspartokinase"/>
</dbReference>
<evidence type="ECO:0000259" key="16">
    <source>
        <dbReference type="PROSITE" id="PS51671"/>
    </source>
</evidence>
<keyword evidence="7 13" id="KW-0547">Nucleotide-binding</keyword>
<comment type="pathway">
    <text evidence="3 15">Amino-acid biosynthesis; L-methionine biosynthesis via de novo pathway; L-homoserine from L-aspartate: step 1/3.</text>
</comment>
<dbReference type="GO" id="GO:0019877">
    <property type="term" value="P:diaminopimelate biosynthetic process"/>
    <property type="evidence" value="ECO:0007669"/>
    <property type="project" value="UniProtKB-KW"/>
</dbReference>
<feature type="binding site" evidence="13">
    <location>
        <position position="115"/>
    </location>
    <ligand>
        <name>substrate</name>
    </ligand>
</feature>
<comment type="catalytic activity">
    <reaction evidence="12 14">
        <text>L-aspartate + ATP = 4-phospho-L-aspartate + ADP</text>
        <dbReference type="Rhea" id="RHEA:23776"/>
        <dbReference type="ChEBI" id="CHEBI:29991"/>
        <dbReference type="ChEBI" id="CHEBI:30616"/>
        <dbReference type="ChEBI" id="CHEBI:57535"/>
        <dbReference type="ChEBI" id="CHEBI:456216"/>
        <dbReference type="EC" id="2.7.2.4"/>
    </reaction>
</comment>
<dbReference type="PIRSF" id="PIRSF000726">
    <property type="entry name" value="Asp_kin"/>
    <property type="match status" value="1"/>
</dbReference>
<evidence type="ECO:0000256" key="7">
    <source>
        <dbReference type="ARBA" id="ARBA00022741"/>
    </source>
</evidence>
<evidence type="ECO:0000256" key="2">
    <source>
        <dbReference type="ARBA" id="ARBA00004766"/>
    </source>
</evidence>
<dbReference type="RefSeq" id="WP_308451754.1">
    <property type="nucleotide sequence ID" value="NZ_JAJEPU010000036.1"/>
</dbReference>
<dbReference type="GO" id="GO:0009089">
    <property type="term" value="P:lysine biosynthetic process via diaminopimelate"/>
    <property type="evidence" value="ECO:0007669"/>
    <property type="project" value="InterPro"/>
</dbReference>
<protein>
    <recommendedName>
        <fullName evidence="14">Aspartokinase</fullName>
        <ecNumber evidence="14">2.7.2.4</ecNumber>
    </recommendedName>
</protein>
<keyword evidence="8 14" id="KW-0418">Kinase</keyword>
<reference evidence="17" key="1">
    <citation type="submission" date="2021-10" db="EMBL/GenBank/DDBJ databases">
        <title>Anaerobic single-cell dispensing facilitates the cultivation of human gut bacteria.</title>
        <authorList>
            <person name="Afrizal A."/>
        </authorList>
    </citation>
    <scope>NUCLEOTIDE SEQUENCE</scope>
    <source>
        <strain evidence="17">CLA-AA-H274</strain>
    </source>
</reference>
<evidence type="ECO:0000256" key="9">
    <source>
        <dbReference type="ARBA" id="ARBA00022840"/>
    </source>
</evidence>
<comment type="pathway">
    <text evidence="2 15">Amino-acid biosynthesis; L-lysine biosynthesis via DAP pathway; (S)-tetrahydrodipicolinate from L-aspartate: step 1/4.</text>
</comment>
<dbReference type="Gene3D" id="3.40.1160.10">
    <property type="entry name" value="Acetylglutamate kinase-like"/>
    <property type="match status" value="1"/>
</dbReference>
<dbReference type="InterPro" id="IPR045865">
    <property type="entry name" value="ACT-like_dom_sf"/>
</dbReference>
<name>A0AAE3AT19_9FIRM</name>
<evidence type="ECO:0000256" key="15">
    <source>
        <dbReference type="RuleBase" id="RU004249"/>
    </source>
</evidence>
<dbReference type="FunFam" id="3.30.2130.10:FF:000001">
    <property type="entry name" value="Bifunctional aspartokinase/homoserine dehydrogenase"/>
    <property type="match status" value="1"/>
</dbReference>
<dbReference type="InterPro" id="IPR005260">
    <property type="entry name" value="Asp_kin_monofn"/>
</dbReference>